<dbReference type="Proteomes" id="UP000298138">
    <property type="component" value="Unassembled WGS sequence"/>
</dbReference>
<dbReference type="GO" id="GO:0000209">
    <property type="term" value="P:protein polyubiquitination"/>
    <property type="evidence" value="ECO:0007669"/>
    <property type="project" value="InterPro"/>
</dbReference>
<dbReference type="InterPro" id="IPR000571">
    <property type="entry name" value="Znf_CCCH"/>
</dbReference>
<dbReference type="SMART" id="SM00184">
    <property type="entry name" value="RING"/>
    <property type="match status" value="1"/>
</dbReference>
<feature type="region of interest" description="Disordered" evidence="6">
    <location>
        <begin position="359"/>
        <end position="382"/>
    </location>
</feature>
<dbReference type="InParanoid" id="A0A4S2MP19"/>
<dbReference type="OrthoDB" id="250836at2759"/>
<dbReference type="AlphaFoldDB" id="A0A4S2MP19"/>
<evidence type="ECO:0000313" key="9">
    <source>
        <dbReference type="EMBL" id="TGZ78775.1"/>
    </source>
</evidence>
<keyword evidence="1" id="KW-0808">Transferase</keyword>
<evidence type="ECO:0000256" key="6">
    <source>
        <dbReference type="SAM" id="MobiDB-lite"/>
    </source>
</evidence>
<keyword evidence="3 5" id="KW-0863">Zinc-finger</keyword>
<reference evidence="9 10" key="1">
    <citation type="submission" date="2019-04" db="EMBL/GenBank/DDBJ databases">
        <title>Comparative genomics and transcriptomics to analyze fruiting body development in filamentous ascomycetes.</title>
        <authorList>
            <consortium name="DOE Joint Genome Institute"/>
            <person name="Lutkenhaus R."/>
            <person name="Traeger S."/>
            <person name="Breuer J."/>
            <person name="Kuo A."/>
            <person name="Lipzen A."/>
            <person name="Pangilinan J."/>
            <person name="Dilworth D."/>
            <person name="Sandor L."/>
            <person name="Poggeler S."/>
            <person name="Barry K."/>
            <person name="Grigoriev I.V."/>
            <person name="Nowrousian M."/>
        </authorList>
    </citation>
    <scope>NUCLEOTIDE SEQUENCE [LARGE SCALE GENOMIC DNA]</scope>
    <source>
        <strain evidence="9 10">CBS 389.68</strain>
    </source>
</reference>
<feature type="region of interest" description="Disordered" evidence="6">
    <location>
        <begin position="220"/>
        <end position="297"/>
    </location>
</feature>
<evidence type="ECO:0000259" key="7">
    <source>
        <dbReference type="PROSITE" id="PS50089"/>
    </source>
</evidence>
<evidence type="ECO:0000256" key="3">
    <source>
        <dbReference type="ARBA" id="ARBA00022771"/>
    </source>
</evidence>
<keyword evidence="10" id="KW-1185">Reference proteome</keyword>
<dbReference type="InterPro" id="IPR001841">
    <property type="entry name" value="Znf_RING"/>
</dbReference>
<dbReference type="PROSITE" id="PS50089">
    <property type="entry name" value="ZF_RING_2"/>
    <property type="match status" value="1"/>
</dbReference>
<dbReference type="SUPFAM" id="SSF90229">
    <property type="entry name" value="CCCH zinc finger"/>
    <property type="match status" value="1"/>
</dbReference>
<proteinExistence type="predicted"/>
<evidence type="ECO:0000256" key="2">
    <source>
        <dbReference type="ARBA" id="ARBA00022723"/>
    </source>
</evidence>
<dbReference type="InterPro" id="IPR018957">
    <property type="entry name" value="Znf_C3HC4_RING-type"/>
</dbReference>
<accession>A0A4S2MP19</accession>
<evidence type="ECO:0000313" key="10">
    <source>
        <dbReference type="Proteomes" id="UP000298138"/>
    </source>
</evidence>
<dbReference type="SUPFAM" id="SSF57850">
    <property type="entry name" value="RING/U-box"/>
    <property type="match status" value="1"/>
</dbReference>
<feature type="domain" description="C3H1-type" evidence="8">
    <location>
        <begin position="24"/>
        <end position="51"/>
    </location>
</feature>
<evidence type="ECO:0000256" key="4">
    <source>
        <dbReference type="ARBA" id="ARBA00022833"/>
    </source>
</evidence>
<evidence type="ECO:0000256" key="5">
    <source>
        <dbReference type="PROSITE-ProRule" id="PRU00723"/>
    </source>
</evidence>
<dbReference type="InterPro" id="IPR017907">
    <property type="entry name" value="Znf_RING_CS"/>
</dbReference>
<protein>
    <submittedName>
        <fullName evidence="9">Uncharacterized protein</fullName>
    </submittedName>
</protein>
<dbReference type="SMART" id="SM00356">
    <property type="entry name" value="ZnF_C3H1"/>
    <property type="match status" value="2"/>
</dbReference>
<dbReference type="PROSITE" id="PS00518">
    <property type="entry name" value="ZF_RING_1"/>
    <property type="match status" value="1"/>
</dbReference>
<dbReference type="EMBL" id="ML220138">
    <property type="protein sequence ID" value="TGZ78775.1"/>
    <property type="molecule type" value="Genomic_DNA"/>
</dbReference>
<dbReference type="InterPro" id="IPR045072">
    <property type="entry name" value="MKRN-like"/>
</dbReference>
<keyword evidence="2 5" id="KW-0479">Metal-binding</keyword>
<dbReference type="GO" id="GO:0008270">
    <property type="term" value="F:zinc ion binding"/>
    <property type="evidence" value="ECO:0007669"/>
    <property type="project" value="UniProtKB-KW"/>
</dbReference>
<dbReference type="PROSITE" id="PS50103">
    <property type="entry name" value="ZF_C3H1"/>
    <property type="match status" value="1"/>
</dbReference>
<sequence length="444" mass="47905">MPSSSSTSELSARAPVFSPGKKATLNTIPCRYYKSGYCRRGEACWFQHATPSAGGAGPNKLEMEGGGQRMGMKAQETQRPEDEVCGICLDAVGDEYGLLTECDHVFCLSCIRAWRDTHRASATAANNDIDSDLASTSKTCPMCRKRSRFIIPSRIFPYPTGNGNGEGGGKGNGANELKKVIEAAYLRRLASIPCRYFTQSLREIEEAAEVWSRRVEAQRKAAQSPSSSSPSPSSSSSSSSAAAGSTTPGSPATLSSTPTPPTSNSTSSAATTTVEDGKTATASSSLPTPPHRRNQIPLCPFGNECHYQHSLLPGKRFIYTESQLARARRAAKRSASLRANSSRPGVMNYRAGLYTPGIIHRDRESNTGHRDRDRERERGENRELSIRNALRYITRAYTLEGGSGGGGAGGRQWPRWVVEALRVEGDAARDGEEGEGGGREREGW</sequence>
<keyword evidence="4 5" id="KW-0862">Zinc</keyword>
<gene>
    <name evidence="9" type="ORF">EX30DRAFT_131420</name>
</gene>
<dbReference type="InterPro" id="IPR013083">
    <property type="entry name" value="Znf_RING/FYVE/PHD"/>
</dbReference>
<dbReference type="PANTHER" id="PTHR11224:SF10">
    <property type="entry name" value="IP09428P-RELATED"/>
    <property type="match status" value="1"/>
</dbReference>
<dbReference type="STRING" id="341454.A0A4S2MP19"/>
<dbReference type="Gene3D" id="4.10.1000.10">
    <property type="entry name" value="Zinc finger, CCCH-type"/>
    <property type="match status" value="1"/>
</dbReference>
<organism evidence="9 10">
    <name type="scientific">Ascodesmis nigricans</name>
    <dbReference type="NCBI Taxonomy" id="341454"/>
    <lineage>
        <taxon>Eukaryota</taxon>
        <taxon>Fungi</taxon>
        <taxon>Dikarya</taxon>
        <taxon>Ascomycota</taxon>
        <taxon>Pezizomycotina</taxon>
        <taxon>Pezizomycetes</taxon>
        <taxon>Pezizales</taxon>
        <taxon>Ascodesmidaceae</taxon>
        <taxon>Ascodesmis</taxon>
    </lineage>
</organism>
<feature type="region of interest" description="Disordered" evidence="6">
    <location>
        <begin position="424"/>
        <end position="444"/>
    </location>
</feature>
<name>A0A4S2MP19_9PEZI</name>
<dbReference type="InterPro" id="IPR036855">
    <property type="entry name" value="Znf_CCCH_sf"/>
</dbReference>
<evidence type="ECO:0000259" key="8">
    <source>
        <dbReference type="PROSITE" id="PS50103"/>
    </source>
</evidence>
<feature type="compositionally biased region" description="Low complexity" evidence="6">
    <location>
        <begin position="224"/>
        <end position="273"/>
    </location>
</feature>
<evidence type="ECO:0000256" key="1">
    <source>
        <dbReference type="ARBA" id="ARBA00022679"/>
    </source>
</evidence>
<dbReference type="Pfam" id="PF00097">
    <property type="entry name" value="zf-C3HC4"/>
    <property type="match status" value="1"/>
</dbReference>
<dbReference type="PANTHER" id="PTHR11224">
    <property type="entry name" value="MAKORIN-RELATED"/>
    <property type="match status" value="1"/>
</dbReference>
<feature type="zinc finger region" description="C3H1-type" evidence="5">
    <location>
        <begin position="24"/>
        <end position="51"/>
    </location>
</feature>
<dbReference type="GO" id="GO:0061630">
    <property type="term" value="F:ubiquitin protein ligase activity"/>
    <property type="evidence" value="ECO:0007669"/>
    <property type="project" value="InterPro"/>
</dbReference>
<dbReference type="Gene3D" id="3.30.40.10">
    <property type="entry name" value="Zinc/RING finger domain, C3HC4 (zinc finger)"/>
    <property type="match status" value="1"/>
</dbReference>
<feature type="domain" description="RING-type" evidence="7">
    <location>
        <begin position="85"/>
        <end position="144"/>
    </location>
</feature>